<feature type="region of interest" description="Disordered" evidence="1">
    <location>
        <begin position="225"/>
        <end position="245"/>
    </location>
</feature>
<dbReference type="AlphaFoldDB" id="A0A9X2GQ24"/>
<feature type="domain" description="FtsX extracellular" evidence="3">
    <location>
        <begin position="210"/>
        <end position="326"/>
    </location>
</feature>
<keyword evidence="4" id="KW-0131">Cell cycle</keyword>
<dbReference type="PANTHER" id="PTHR47755">
    <property type="entry name" value="CELL DIVISION PROTEIN FTSX"/>
    <property type="match status" value="1"/>
</dbReference>
<proteinExistence type="predicted"/>
<dbReference type="InterPro" id="IPR040690">
    <property type="entry name" value="FtsX_ECD"/>
</dbReference>
<evidence type="ECO:0000313" key="4">
    <source>
        <dbReference type="EMBL" id="MCP2363479.1"/>
    </source>
</evidence>
<dbReference type="GO" id="GO:0016020">
    <property type="term" value="C:membrane"/>
    <property type="evidence" value="ECO:0007669"/>
    <property type="project" value="InterPro"/>
</dbReference>
<dbReference type="InterPro" id="IPR004513">
    <property type="entry name" value="FtsX"/>
</dbReference>
<gene>
    <name evidence="4" type="ORF">HD597_010499</name>
</gene>
<dbReference type="EMBL" id="JAMZEB010000002">
    <property type="protein sequence ID" value="MCP2363479.1"/>
    <property type="molecule type" value="Genomic_DNA"/>
</dbReference>
<dbReference type="RefSeq" id="WP_253755090.1">
    <property type="nucleotide sequence ID" value="NZ_BAABKA010000006.1"/>
</dbReference>
<accession>A0A9X2GQ24</accession>
<dbReference type="GO" id="GO:0051301">
    <property type="term" value="P:cell division"/>
    <property type="evidence" value="ECO:0007669"/>
    <property type="project" value="UniProtKB-KW"/>
</dbReference>
<evidence type="ECO:0000256" key="1">
    <source>
        <dbReference type="SAM" id="MobiDB-lite"/>
    </source>
</evidence>
<reference evidence="4" key="1">
    <citation type="submission" date="2022-06" db="EMBL/GenBank/DDBJ databases">
        <title>Sequencing the genomes of 1000 actinobacteria strains.</title>
        <authorList>
            <person name="Klenk H.-P."/>
        </authorList>
    </citation>
    <scope>NUCLEOTIDE SEQUENCE</scope>
    <source>
        <strain evidence="4">DSM 46694</strain>
    </source>
</reference>
<evidence type="ECO:0000313" key="5">
    <source>
        <dbReference type="Proteomes" id="UP001139648"/>
    </source>
</evidence>
<dbReference type="PANTHER" id="PTHR47755:SF1">
    <property type="entry name" value="CELL DIVISION PROTEIN FTSX"/>
    <property type="match status" value="1"/>
</dbReference>
<keyword evidence="2" id="KW-1133">Transmembrane helix</keyword>
<feature type="domain" description="FtsX extracellular" evidence="3">
    <location>
        <begin position="89"/>
        <end position="191"/>
    </location>
</feature>
<dbReference type="Gene3D" id="3.30.70.3040">
    <property type="match status" value="2"/>
</dbReference>
<comment type="caution">
    <text evidence="4">The sequence shown here is derived from an EMBL/GenBank/DDBJ whole genome shotgun (WGS) entry which is preliminary data.</text>
</comment>
<keyword evidence="5" id="KW-1185">Reference proteome</keyword>
<keyword evidence="4" id="KW-0132">Cell division</keyword>
<sequence>MNSPVEDRLREALAEAGAAVDTSTLRPLRAPERRRFRVDFRMLTAAAAVVVVGSATTVLVGGGADGDGDGGRVTAATAADVFTRDDADMTVFLCTATAPKDSRCAGAVSSGQREAIERLVQAQLPQVAAGQWVSQAVAYDDFRNRYAHNQALLDQVEAADLPPSYRFKLRQGADRRQMALAFGQLEGVSTVVDHALGPASEAMAQQQKWEVKAFLCKAGTKLPACQAKPAKEGDSNTTKAGMPATPAQTKAIQKLIQKMPGVEEVFFEDAASAYESFKKAFKDNEALVKATRVGDMPESFQIKLKADAAVSEVVDELKRQPGVAQVVSNVCVADQAALMADFGLHLPDAVVCPPGA</sequence>
<evidence type="ECO:0000256" key="2">
    <source>
        <dbReference type="SAM" id="Phobius"/>
    </source>
</evidence>
<dbReference type="Pfam" id="PF18075">
    <property type="entry name" value="FtsX_ECD"/>
    <property type="match status" value="2"/>
</dbReference>
<dbReference type="Proteomes" id="UP001139648">
    <property type="component" value="Unassembled WGS sequence"/>
</dbReference>
<name>A0A9X2GQ24_9ACTN</name>
<organism evidence="4 5">
    <name type="scientific">Nonomuraea thailandensis</name>
    <dbReference type="NCBI Taxonomy" id="1188745"/>
    <lineage>
        <taxon>Bacteria</taxon>
        <taxon>Bacillati</taxon>
        <taxon>Actinomycetota</taxon>
        <taxon>Actinomycetes</taxon>
        <taxon>Streptosporangiales</taxon>
        <taxon>Streptosporangiaceae</taxon>
        <taxon>Nonomuraea</taxon>
    </lineage>
</organism>
<keyword evidence="2" id="KW-0812">Transmembrane</keyword>
<protein>
    <submittedName>
        <fullName evidence="4">Cell division protein FtsX</fullName>
    </submittedName>
</protein>
<feature type="transmembrane region" description="Helical" evidence="2">
    <location>
        <begin position="43"/>
        <end position="64"/>
    </location>
</feature>
<evidence type="ECO:0000259" key="3">
    <source>
        <dbReference type="Pfam" id="PF18075"/>
    </source>
</evidence>
<keyword evidence="2" id="KW-0472">Membrane</keyword>